<dbReference type="Proteomes" id="UP001172102">
    <property type="component" value="Unassembled WGS sequence"/>
</dbReference>
<accession>A0AA40DII9</accession>
<keyword evidence="2" id="KW-1185">Reference proteome</keyword>
<organism evidence="1 2">
    <name type="scientific">Lasiosphaeris hirsuta</name>
    <dbReference type="NCBI Taxonomy" id="260670"/>
    <lineage>
        <taxon>Eukaryota</taxon>
        <taxon>Fungi</taxon>
        <taxon>Dikarya</taxon>
        <taxon>Ascomycota</taxon>
        <taxon>Pezizomycotina</taxon>
        <taxon>Sordariomycetes</taxon>
        <taxon>Sordariomycetidae</taxon>
        <taxon>Sordariales</taxon>
        <taxon>Lasiosphaeriaceae</taxon>
        <taxon>Lasiosphaeris</taxon>
    </lineage>
</organism>
<protein>
    <submittedName>
        <fullName evidence="1">Uncharacterized protein</fullName>
    </submittedName>
</protein>
<reference evidence="1" key="1">
    <citation type="submission" date="2023-06" db="EMBL/GenBank/DDBJ databases">
        <title>Genome-scale phylogeny and comparative genomics of the fungal order Sordariales.</title>
        <authorList>
            <consortium name="Lawrence Berkeley National Laboratory"/>
            <person name="Hensen N."/>
            <person name="Bonometti L."/>
            <person name="Westerberg I."/>
            <person name="Brannstrom I.O."/>
            <person name="Guillou S."/>
            <person name="Cros-Aarteil S."/>
            <person name="Calhoun S."/>
            <person name="Haridas S."/>
            <person name="Kuo A."/>
            <person name="Mondo S."/>
            <person name="Pangilinan J."/>
            <person name="Riley R."/>
            <person name="Labutti K."/>
            <person name="Andreopoulos B."/>
            <person name="Lipzen A."/>
            <person name="Chen C."/>
            <person name="Yanf M."/>
            <person name="Daum C."/>
            <person name="Ng V."/>
            <person name="Clum A."/>
            <person name="Steindorff A."/>
            <person name="Ohm R."/>
            <person name="Martin F."/>
            <person name="Silar P."/>
            <person name="Natvig D."/>
            <person name="Lalanne C."/>
            <person name="Gautier V."/>
            <person name="Ament-Velasquez S.L."/>
            <person name="Kruys A."/>
            <person name="Hutchinson M.I."/>
            <person name="Powell A.J."/>
            <person name="Barry K."/>
            <person name="Miller A.N."/>
            <person name="Grigoriev I.V."/>
            <person name="Debuchy R."/>
            <person name="Gladieux P."/>
            <person name="Thoren M.H."/>
            <person name="Johannesson H."/>
        </authorList>
    </citation>
    <scope>NUCLEOTIDE SEQUENCE</scope>
    <source>
        <strain evidence="1">SMH4607-1</strain>
    </source>
</reference>
<name>A0AA40DII9_9PEZI</name>
<evidence type="ECO:0000313" key="1">
    <source>
        <dbReference type="EMBL" id="KAK0701238.1"/>
    </source>
</evidence>
<gene>
    <name evidence="1" type="ORF">B0H67DRAFT_614317</name>
</gene>
<sequence length="324" mass="35884">MAERVHSRILLHFKQATPLPTYGMPATCNAGRHADCKAGPHRLPTTCKAGRVPIERSDCPPFAALQANAFTFNSGGQLDRSIGIRAALAIAGQLNPAIGTQAGLTSGGQLNRRLTRLQVVAFPYACAAFDSLDRPCHLWLEGAHAMADNLSAIGSATLQGYEQKGYDHLSQHEQAKYRQFERHFVAYGIQMPYPFESGSPLQARGSHVPYRLIEGRDYEGGDGFDNVSADTKTEYPKGVTLNKKMTYLKRRAHMVERLYLEAYDASTLALEEAIIKDQEKAYHSVTLLKLQERLKTLETASGYVQKYQRQVGVVSPRYAPRVIS</sequence>
<proteinExistence type="predicted"/>
<dbReference type="EMBL" id="JAUKUA010000010">
    <property type="protein sequence ID" value="KAK0701238.1"/>
    <property type="molecule type" value="Genomic_DNA"/>
</dbReference>
<evidence type="ECO:0000313" key="2">
    <source>
        <dbReference type="Proteomes" id="UP001172102"/>
    </source>
</evidence>
<dbReference type="AlphaFoldDB" id="A0AA40DII9"/>
<comment type="caution">
    <text evidence="1">The sequence shown here is derived from an EMBL/GenBank/DDBJ whole genome shotgun (WGS) entry which is preliminary data.</text>
</comment>